<evidence type="ECO:0000256" key="1">
    <source>
        <dbReference type="ARBA" id="ARBA00004609"/>
    </source>
</evidence>
<reference evidence="14" key="1">
    <citation type="submission" date="2025-08" db="UniProtKB">
        <authorList>
            <consortium name="RefSeq"/>
        </authorList>
    </citation>
    <scope>IDENTIFICATION</scope>
    <source>
        <tissue evidence="14">Sperm</tissue>
    </source>
</reference>
<feature type="region of interest" description="Disordered" evidence="9">
    <location>
        <begin position="456"/>
        <end position="483"/>
    </location>
</feature>
<dbReference type="InterPro" id="IPR010536">
    <property type="entry name" value="RGM_N"/>
</dbReference>
<feature type="chain" id="PRO_5042517995" evidence="10">
    <location>
        <begin position="29"/>
        <end position="503"/>
    </location>
</feature>
<evidence type="ECO:0000256" key="9">
    <source>
        <dbReference type="SAM" id="MobiDB-lite"/>
    </source>
</evidence>
<dbReference type="PANTHER" id="PTHR31428:SF6">
    <property type="entry name" value="REPULSIVE GUIDANCE MOLECULE B HOMOLOG DRAG-1"/>
    <property type="match status" value="1"/>
</dbReference>
<proteinExistence type="inferred from homology"/>
<feature type="compositionally biased region" description="Basic and acidic residues" evidence="9">
    <location>
        <begin position="170"/>
        <end position="185"/>
    </location>
</feature>
<dbReference type="RefSeq" id="XP_032807835.1">
    <property type="nucleotide sequence ID" value="XM_032951944.1"/>
</dbReference>
<evidence type="ECO:0000256" key="4">
    <source>
        <dbReference type="ARBA" id="ARBA00022622"/>
    </source>
</evidence>
<dbReference type="InterPro" id="IPR009496">
    <property type="entry name" value="RGM_C"/>
</dbReference>
<feature type="compositionally biased region" description="Basic and acidic residues" evidence="9">
    <location>
        <begin position="456"/>
        <end position="468"/>
    </location>
</feature>
<feature type="compositionally biased region" description="Gly residues" evidence="9">
    <location>
        <begin position="474"/>
        <end position="483"/>
    </location>
</feature>
<feature type="region of interest" description="Disordered" evidence="9">
    <location>
        <begin position="148"/>
        <end position="190"/>
    </location>
</feature>
<comment type="similarity">
    <text evidence="2">Belongs to the repulsive guidance molecule (RGM) family.</text>
</comment>
<dbReference type="PANTHER" id="PTHR31428">
    <property type="entry name" value="RGM DOMAIN FAMILY MEMBER DRAG-1"/>
    <property type="match status" value="1"/>
</dbReference>
<keyword evidence="3" id="KW-1003">Cell membrane</keyword>
<evidence type="ECO:0000256" key="7">
    <source>
        <dbReference type="ARBA" id="ARBA00023180"/>
    </source>
</evidence>
<evidence type="ECO:0000259" key="11">
    <source>
        <dbReference type="Pfam" id="PF06534"/>
    </source>
</evidence>
<gene>
    <name evidence="14" type="primary">LOC116941188</name>
</gene>
<dbReference type="AlphaFoldDB" id="A0AAJ7SYE3"/>
<dbReference type="InterPro" id="IPR040287">
    <property type="entry name" value="RGM"/>
</dbReference>
<dbReference type="Pfam" id="PF06535">
    <property type="entry name" value="RGM_N"/>
    <property type="match status" value="1"/>
</dbReference>
<keyword evidence="8" id="KW-0449">Lipoprotein</keyword>
<keyword evidence="6" id="KW-0472">Membrane</keyword>
<accession>A0AAJ7SYE3</accession>
<organism evidence="13 14">
    <name type="scientific">Petromyzon marinus</name>
    <name type="common">Sea lamprey</name>
    <dbReference type="NCBI Taxonomy" id="7757"/>
    <lineage>
        <taxon>Eukaryota</taxon>
        <taxon>Metazoa</taxon>
        <taxon>Chordata</taxon>
        <taxon>Craniata</taxon>
        <taxon>Vertebrata</taxon>
        <taxon>Cyclostomata</taxon>
        <taxon>Hyperoartia</taxon>
        <taxon>Petromyzontiformes</taxon>
        <taxon>Petromyzontidae</taxon>
        <taxon>Petromyzon</taxon>
    </lineage>
</organism>
<dbReference type="KEGG" id="pmrn:116941188"/>
<name>A0AAJ7SYE3_PETMA</name>
<comment type="subcellular location">
    <subcellularLocation>
        <location evidence="1">Cell membrane</location>
        <topology evidence="1">Lipid-anchor</topology>
        <topology evidence="1">GPI-anchor</topology>
    </subcellularLocation>
</comment>
<keyword evidence="7" id="KW-0325">Glycoprotein</keyword>
<evidence type="ECO:0000259" key="12">
    <source>
        <dbReference type="Pfam" id="PF06535"/>
    </source>
</evidence>
<feature type="domain" description="Repulsive guidance molecule N-terminal" evidence="12">
    <location>
        <begin position="30"/>
        <end position="111"/>
    </location>
</feature>
<dbReference type="Pfam" id="PF06534">
    <property type="entry name" value="RGM_C"/>
    <property type="match status" value="1"/>
</dbReference>
<feature type="domain" description="Repulsive guidance molecule C-terminal" evidence="11">
    <location>
        <begin position="191"/>
        <end position="448"/>
    </location>
</feature>
<dbReference type="GO" id="GO:0030509">
    <property type="term" value="P:BMP signaling pathway"/>
    <property type="evidence" value="ECO:0007669"/>
    <property type="project" value="TreeGrafter"/>
</dbReference>
<sequence>MGIRACPRLAPPILILCLFAALSRPVSSQCRILKCNSEFVSASSGPSSPGGPGGPVGPEGPGVPAERARLCAALRAYAQCTRQTAAACRGDLAFHSAVHGISDLMAQHGCARDGPTPGSRVRGPQVQRPEHGVEQRVPAPCGLSLHYHQQQHQYQHQQQEGQQGPVASTGDRRGGGSLGPREDGTGARGTVHCAVFGDPHVRTFRDETHTCRARGAWPLVDTRALVVQATHAPAGPGSSATVLSKITVIFRSLKDCAEQKEYQAEAGSLPAAFVDGSRSVPSRERGGGGESLRVVEREAGAHVEIQARYLATTVVIRRVGRALGFAIRMPEALLLQPHGVGGAGGRGGAAAAGADDGPGLQLCQDGCPRAERIVADVDEGAFPPGPSAEGPVAALPSSLGRAEAEAECERVLPVRDFYFHACVFDLVSTGDVNFTRAAAGALEDAQAMLQTSERAHVLRRNSERRSAESEGLGPSPGNGAGPGVHVGRRPLAALLLLMLCLVV</sequence>
<feature type="region of interest" description="Disordered" evidence="9">
    <location>
        <begin position="43"/>
        <end position="62"/>
    </location>
</feature>
<keyword evidence="4" id="KW-0336">GPI-anchor</keyword>
<dbReference type="GO" id="GO:0098552">
    <property type="term" value="C:side of membrane"/>
    <property type="evidence" value="ECO:0007669"/>
    <property type="project" value="UniProtKB-KW"/>
</dbReference>
<feature type="region of interest" description="Disordered" evidence="9">
    <location>
        <begin position="109"/>
        <end position="134"/>
    </location>
</feature>
<protein>
    <submittedName>
        <fullName evidence="14">Repulsive guidance molecule A-like</fullName>
    </submittedName>
</protein>
<feature type="signal peptide" evidence="10">
    <location>
        <begin position="1"/>
        <end position="28"/>
    </location>
</feature>
<evidence type="ECO:0000256" key="5">
    <source>
        <dbReference type="ARBA" id="ARBA00022729"/>
    </source>
</evidence>
<evidence type="ECO:0000256" key="6">
    <source>
        <dbReference type="ARBA" id="ARBA00023136"/>
    </source>
</evidence>
<evidence type="ECO:0000313" key="14">
    <source>
        <dbReference type="RefSeq" id="XP_032807835.1"/>
    </source>
</evidence>
<evidence type="ECO:0000256" key="2">
    <source>
        <dbReference type="ARBA" id="ARBA00005321"/>
    </source>
</evidence>
<evidence type="ECO:0000256" key="8">
    <source>
        <dbReference type="ARBA" id="ARBA00023288"/>
    </source>
</evidence>
<evidence type="ECO:0000256" key="3">
    <source>
        <dbReference type="ARBA" id="ARBA00022475"/>
    </source>
</evidence>
<dbReference type="GO" id="GO:0005886">
    <property type="term" value="C:plasma membrane"/>
    <property type="evidence" value="ECO:0007669"/>
    <property type="project" value="UniProtKB-SubCell"/>
</dbReference>
<evidence type="ECO:0000256" key="10">
    <source>
        <dbReference type="SAM" id="SignalP"/>
    </source>
</evidence>
<feature type="compositionally biased region" description="Gly residues" evidence="9">
    <location>
        <begin position="48"/>
        <end position="60"/>
    </location>
</feature>
<keyword evidence="5 10" id="KW-0732">Signal</keyword>
<evidence type="ECO:0000313" key="13">
    <source>
        <dbReference type="Proteomes" id="UP001318040"/>
    </source>
</evidence>
<dbReference type="GeneID" id="116941188"/>
<dbReference type="GO" id="GO:0015026">
    <property type="term" value="F:coreceptor activity"/>
    <property type="evidence" value="ECO:0007669"/>
    <property type="project" value="TreeGrafter"/>
</dbReference>
<keyword evidence="13" id="KW-1185">Reference proteome</keyword>
<dbReference type="Gene3D" id="3.40.1000.10">
    <property type="entry name" value="Mog1/PsbP, alpha/beta/alpha sandwich"/>
    <property type="match status" value="1"/>
</dbReference>
<feature type="compositionally biased region" description="Low complexity" evidence="9">
    <location>
        <begin position="148"/>
        <end position="164"/>
    </location>
</feature>
<dbReference type="Proteomes" id="UP001318040">
    <property type="component" value="Chromosome 1"/>
</dbReference>